<comment type="caution">
    <text evidence="2">The sequence shown here is derived from an EMBL/GenBank/DDBJ whole genome shotgun (WGS) entry which is preliminary data.</text>
</comment>
<dbReference type="AlphaFoldDB" id="A0A853IJI9"/>
<gene>
    <name evidence="2" type="ORF">H0A36_17520</name>
</gene>
<dbReference type="NCBIfam" id="TIGR03756">
    <property type="entry name" value="conj_TIGR03756"/>
    <property type="match status" value="1"/>
</dbReference>
<dbReference type="InterPro" id="IPR026331">
    <property type="entry name" value="PFL_4710"/>
</dbReference>
<organism evidence="2 3">
    <name type="scientific">Spartinivicinus marinus</name>
    <dbReference type="NCBI Taxonomy" id="2994442"/>
    <lineage>
        <taxon>Bacteria</taxon>
        <taxon>Pseudomonadati</taxon>
        <taxon>Pseudomonadota</taxon>
        <taxon>Gammaproteobacteria</taxon>
        <taxon>Oceanospirillales</taxon>
        <taxon>Zooshikellaceae</taxon>
        <taxon>Spartinivicinus</taxon>
    </lineage>
</organism>
<keyword evidence="1" id="KW-0732">Signal</keyword>
<proteinExistence type="predicted"/>
<dbReference type="RefSeq" id="WP_180569839.1">
    <property type="nucleotide sequence ID" value="NZ_JACCKB010000030.1"/>
</dbReference>
<evidence type="ECO:0000313" key="3">
    <source>
        <dbReference type="Proteomes" id="UP000569732"/>
    </source>
</evidence>
<dbReference type="Proteomes" id="UP000569732">
    <property type="component" value="Unassembled WGS sequence"/>
</dbReference>
<dbReference type="Pfam" id="PF06834">
    <property type="entry name" value="TraU"/>
    <property type="match status" value="1"/>
</dbReference>
<accession>A0A853IJI9</accession>
<dbReference type="EMBL" id="JACCKB010000030">
    <property type="protein sequence ID" value="NYZ67816.1"/>
    <property type="molecule type" value="Genomic_DNA"/>
</dbReference>
<evidence type="ECO:0000256" key="1">
    <source>
        <dbReference type="SAM" id="SignalP"/>
    </source>
</evidence>
<name>A0A853IJI9_9GAMM</name>
<reference evidence="2 3" key="1">
    <citation type="submission" date="2020-07" db="EMBL/GenBank/DDBJ databases">
        <title>Endozoicomonas sp. nov., isolated from sediment.</title>
        <authorList>
            <person name="Gu T."/>
        </authorList>
    </citation>
    <scope>NUCLEOTIDE SEQUENCE [LARGE SCALE GENOMIC DNA]</scope>
    <source>
        <strain evidence="2 3">SM1973</strain>
    </source>
</reference>
<keyword evidence="3" id="KW-1185">Reference proteome</keyword>
<dbReference type="InterPro" id="IPR009649">
    <property type="entry name" value="TraU"/>
</dbReference>
<sequence>MNKQRINSLLVALLICTQSVAGPQVSTITSAQIIGSFGDQSCVNYCITGVCVWMTCTPLGCKTDTSMRVSHRNPDLHVSVYDEPGVSPWIDWGNTFASVKLAAVNGLTGTFSGGFAGGGNQTNTNHGNNTSLRHKEAEVFGSPKLLYNNLSLFCPSQATAYQPYMFTELDALTWRMGAAEMVYLASYTPGLREIGNFPVNMWGSLFPRTSAVNTNEDPKANAIIAQRVGNIVTQSGQPHIYNAVTGYPDPSYLYFRIPGELKENSKIGGVWQEMLPLPETSCKVFGKADFTPIDNYSNIARTSQNEVAAYTLWRPYECCEIKGTQYLYTIPLRSCSNLGW</sequence>
<feature type="signal peptide" evidence="1">
    <location>
        <begin position="1"/>
        <end position="21"/>
    </location>
</feature>
<evidence type="ECO:0000313" key="2">
    <source>
        <dbReference type="EMBL" id="NYZ67816.1"/>
    </source>
</evidence>
<protein>
    <submittedName>
        <fullName evidence="2">TIGR03756 family integrating conjugative element protein</fullName>
    </submittedName>
</protein>
<feature type="chain" id="PRO_5032316361" evidence="1">
    <location>
        <begin position="22"/>
        <end position="340"/>
    </location>
</feature>